<organism evidence="1 2">
    <name type="scientific">Mya arenaria</name>
    <name type="common">Soft-shell clam</name>
    <dbReference type="NCBI Taxonomy" id="6604"/>
    <lineage>
        <taxon>Eukaryota</taxon>
        <taxon>Metazoa</taxon>
        <taxon>Spiralia</taxon>
        <taxon>Lophotrochozoa</taxon>
        <taxon>Mollusca</taxon>
        <taxon>Bivalvia</taxon>
        <taxon>Autobranchia</taxon>
        <taxon>Heteroconchia</taxon>
        <taxon>Euheterodonta</taxon>
        <taxon>Imparidentia</taxon>
        <taxon>Neoheterodontei</taxon>
        <taxon>Myida</taxon>
        <taxon>Myoidea</taxon>
        <taxon>Myidae</taxon>
        <taxon>Mya</taxon>
    </lineage>
</organism>
<keyword evidence="2" id="KW-1185">Reference proteome</keyword>
<accession>A0ABY7FD53</accession>
<sequence length="196" mass="23170">MSQIIDSPTNFTESTESVIDLIFTSEKTIIHTNGVAEPFLDQNVRYHCPIYGVFLNFQRPKHAPFYRHIWLFEKVDFNKRRRVAAYYNWESLRDADVETYTANIISEKIAISKICIPNRRVLIKDHDPPPPPSDQTIRLQIRRRKRAYLKARRLTSEHLWNKFIIIKNETTNLIKFAKHKYSLSLADKLKTQHNSS</sequence>
<evidence type="ECO:0000313" key="2">
    <source>
        <dbReference type="Proteomes" id="UP001164746"/>
    </source>
</evidence>
<name>A0ABY7FD53_MYAAR</name>
<dbReference type="EMBL" id="CP111022">
    <property type="protein sequence ID" value="WAR20080.1"/>
    <property type="molecule type" value="Genomic_DNA"/>
</dbReference>
<reference evidence="1" key="1">
    <citation type="submission" date="2022-11" db="EMBL/GenBank/DDBJ databases">
        <title>Centuries of genome instability and evolution in soft-shell clam transmissible cancer (bioRxiv).</title>
        <authorList>
            <person name="Hart S.F.M."/>
            <person name="Yonemitsu M.A."/>
            <person name="Giersch R.M."/>
            <person name="Beal B.F."/>
            <person name="Arriagada G."/>
            <person name="Davis B.W."/>
            <person name="Ostrander E.A."/>
            <person name="Goff S.P."/>
            <person name="Metzger M.J."/>
        </authorList>
    </citation>
    <scope>NUCLEOTIDE SEQUENCE</scope>
    <source>
        <strain evidence="1">MELC-2E11</strain>
        <tissue evidence="1">Siphon/mantle</tissue>
    </source>
</reference>
<protein>
    <submittedName>
        <fullName evidence="1">Uncharacterized protein</fullName>
    </submittedName>
</protein>
<gene>
    <name evidence="1" type="ORF">MAR_001918</name>
</gene>
<dbReference type="Proteomes" id="UP001164746">
    <property type="component" value="Chromosome 11"/>
</dbReference>
<evidence type="ECO:0000313" key="1">
    <source>
        <dbReference type="EMBL" id="WAR20080.1"/>
    </source>
</evidence>
<proteinExistence type="predicted"/>